<dbReference type="CDD" id="cd18808">
    <property type="entry name" value="SF1_C_Upf1"/>
    <property type="match status" value="1"/>
</dbReference>
<dbReference type="InterPro" id="IPR047187">
    <property type="entry name" value="SF1_C_Upf1"/>
</dbReference>
<feature type="domain" description="DNA2/NAM7 helicase-like C-terminal" evidence="7">
    <location>
        <begin position="767"/>
        <end position="941"/>
    </location>
</feature>
<dbReference type="Pfam" id="PF13086">
    <property type="entry name" value="AAA_11"/>
    <property type="match status" value="1"/>
</dbReference>
<reference evidence="9 10" key="1">
    <citation type="submission" date="2020-08" db="EMBL/GenBank/DDBJ databases">
        <title>Genomic Encyclopedia of Type Strains, Phase IV (KMG-IV): sequencing the most valuable type-strain genomes for metagenomic binning, comparative biology and taxonomic classification.</title>
        <authorList>
            <person name="Goeker M."/>
        </authorList>
    </citation>
    <scope>NUCLEOTIDE SEQUENCE [LARGE SCALE GENOMIC DNA]</scope>
    <source>
        <strain evidence="9 10">DSM 26575</strain>
    </source>
</reference>
<evidence type="ECO:0000256" key="5">
    <source>
        <dbReference type="ARBA" id="ARBA00022840"/>
    </source>
</evidence>
<evidence type="ECO:0000313" key="9">
    <source>
        <dbReference type="EMBL" id="MBB3963954.1"/>
    </source>
</evidence>
<dbReference type="InterPro" id="IPR027417">
    <property type="entry name" value="P-loop_NTPase"/>
</dbReference>
<dbReference type="SUPFAM" id="SSF52540">
    <property type="entry name" value="P-loop containing nucleoside triphosphate hydrolases"/>
    <property type="match status" value="1"/>
</dbReference>
<name>A0A7W6GAP1_9HYPH</name>
<accession>A0A7W6GAP1</accession>
<keyword evidence="2" id="KW-0547">Nucleotide-binding</keyword>
<dbReference type="InterPro" id="IPR050534">
    <property type="entry name" value="Coronavir_polyprotein_1ab"/>
</dbReference>
<dbReference type="GO" id="GO:0016787">
    <property type="term" value="F:hydrolase activity"/>
    <property type="evidence" value="ECO:0007669"/>
    <property type="project" value="UniProtKB-KW"/>
</dbReference>
<dbReference type="Gene3D" id="3.30.870.10">
    <property type="entry name" value="Endonuclease Chain A"/>
    <property type="match status" value="1"/>
</dbReference>
<evidence type="ECO:0000259" key="7">
    <source>
        <dbReference type="Pfam" id="PF13087"/>
    </source>
</evidence>
<dbReference type="InterPro" id="IPR025202">
    <property type="entry name" value="PLD-like_dom"/>
</dbReference>
<evidence type="ECO:0000256" key="3">
    <source>
        <dbReference type="ARBA" id="ARBA00022801"/>
    </source>
</evidence>
<comment type="similarity">
    <text evidence="1">Belongs to the DNA2/NAM7 helicase family.</text>
</comment>
<dbReference type="PANTHER" id="PTHR43788:SF8">
    <property type="entry name" value="DNA-BINDING PROTEIN SMUBP-2"/>
    <property type="match status" value="1"/>
</dbReference>
<feature type="domain" description="Phospholipase D-like" evidence="8">
    <location>
        <begin position="1000"/>
        <end position="1130"/>
    </location>
</feature>
<evidence type="ECO:0000259" key="8">
    <source>
        <dbReference type="Pfam" id="PF13091"/>
    </source>
</evidence>
<dbReference type="Gene3D" id="3.40.50.300">
    <property type="entry name" value="P-loop containing nucleotide triphosphate hydrolases"/>
    <property type="match status" value="3"/>
</dbReference>
<evidence type="ECO:0000256" key="1">
    <source>
        <dbReference type="ARBA" id="ARBA00007913"/>
    </source>
</evidence>
<proteinExistence type="inferred from homology"/>
<dbReference type="PANTHER" id="PTHR43788">
    <property type="entry name" value="DNA2/NAM7 HELICASE FAMILY MEMBER"/>
    <property type="match status" value="1"/>
</dbReference>
<sequence length="1145" mass="127562">MTLSLPGLLNYWRAALLDSNRHIDPDSLSLHPLAFGNLRNGQLERRLTATLWAEAETGLSRRERERMSAINLVVAFQLLQPEYRHSAISETMDRMRVPMWLCIQVTREGKLLVSGNPGDQIIVDRAVLAPSSGVQTFSQITEVDDYSGNNPPPADGSDWPTFWRYADQMFTSLFGAAADRFAPRHHVNLGAYIACGTRPADASKAIRKVYDTLIDQDDVPAPLLRRLIDPQEAKDVTGIAENAALKGRHLGQMSGDFPLNRSQRRSLDAVTAVADGEIVAVNGPPGTGKTTFIQSVVASLWVERALVEGGEPPVILASSTNNKAITNILDTFARASLPRQHPLAASPLIERWLPDVTQYGLYLPSKREVEKGIRPEHAAAWCHQYGQPWGGLPGSMENDTYIQGAKDFWISRFRDWAGQDATNLKEATETLRELLRLKATAMKAALILKDTTALLFDGRFPAIADIARLRAVIDQDESRSQILRECARTALELSHGSLLEAIFSWVPAVKRRLWSRVHSYLDAQNLADPAWTWKTFLGPATLRAWLDDLIAKHERALDRKKEAVANWSNWLHALQPILAEDIQKEIASKPDILDERLDTLVRPELFHLAARYWEGRWLIEVDAATRSRDKTFTGRDRDACERRWRRFAKLTPCMVSTAYTAPRLFDYYKGSTELLADFIDLLIVDEAGQVPPQVGGALFALARKALIVGDTQQLEPVWGIDTATDLANLDHFQMTDQRELLRTNGMMASEGSVMAMAQAATAFAMPPHRGLFLEEHWRCRAPVIAYSNELAYGGALKPMRPDSPYPLPPLGYAHVPGRAVRAGTSWTNAEEAVVMAKWLGRRKRQLIEHHGARTLGEIVAIVTPFRAQIEVLNAALQSAELAGENITVGTVHTLQGAEKAIVMFSSVNTAAQSTGLFIDRGVSMLNVAVSRARESFLVFGDIGLFRPEQPSLPSGLLGVYLFSKPENEITDIDPISRIVLEVPSDVERISSLEGHRETLRRSIEDANERLLIVSPYLTGNAIEADGLAPLLNRRRDDLRVVVAYDQFLNTGRDRRMQPSAASAIETLTTAGVELWPLNGAHNKTLAVDQNWIAEGSFNWLSALRDRESDYQRHEVSLIYRGADAATYVDKAWQEIESLRLDPKRH</sequence>
<dbReference type="RefSeq" id="WP_183899627.1">
    <property type="nucleotide sequence ID" value="NZ_JACIDW010000003.1"/>
</dbReference>
<dbReference type="GO" id="GO:0005524">
    <property type="term" value="F:ATP binding"/>
    <property type="evidence" value="ECO:0007669"/>
    <property type="project" value="UniProtKB-KW"/>
</dbReference>
<evidence type="ECO:0000256" key="2">
    <source>
        <dbReference type="ARBA" id="ARBA00022741"/>
    </source>
</evidence>
<dbReference type="InterPro" id="IPR041679">
    <property type="entry name" value="DNA2/NAM7-like_C"/>
</dbReference>
<dbReference type="AlphaFoldDB" id="A0A7W6GAP1"/>
<evidence type="ECO:0000256" key="4">
    <source>
        <dbReference type="ARBA" id="ARBA00022806"/>
    </source>
</evidence>
<dbReference type="GO" id="GO:0043139">
    <property type="term" value="F:5'-3' DNA helicase activity"/>
    <property type="evidence" value="ECO:0007669"/>
    <property type="project" value="TreeGrafter"/>
</dbReference>
<keyword evidence="4" id="KW-0347">Helicase</keyword>
<keyword evidence="3" id="KW-0378">Hydrolase</keyword>
<feature type="domain" description="DNA2/NAM7 helicase helicase" evidence="6">
    <location>
        <begin position="259"/>
        <end position="334"/>
    </location>
</feature>
<dbReference type="Pfam" id="PF13091">
    <property type="entry name" value="PLDc_2"/>
    <property type="match status" value="1"/>
</dbReference>
<dbReference type="Pfam" id="PF13087">
    <property type="entry name" value="AAA_12"/>
    <property type="match status" value="1"/>
</dbReference>
<keyword evidence="10" id="KW-1185">Reference proteome</keyword>
<dbReference type="InterPro" id="IPR041677">
    <property type="entry name" value="DNA2/NAM7_AAA_11"/>
</dbReference>
<protein>
    <recommendedName>
        <fullName evidence="11">DNA helicase</fullName>
    </recommendedName>
</protein>
<evidence type="ECO:0008006" key="11">
    <source>
        <dbReference type="Google" id="ProtNLM"/>
    </source>
</evidence>
<evidence type="ECO:0000313" key="10">
    <source>
        <dbReference type="Proteomes" id="UP000582090"/>
    </source>
</evidence>
<comment type="caution">
    <text evidence="9">The sequence shown here is derived from an EMBL/GenBank/DDBJ whole genome shotgun (WGS) entry which is preliminary data.</text>
</comment>
<dbReference type="EMBL" id="JACIDW010000003">
    <property type="protein sequence ID" value="MBB3963954.1"/>
    <property type="molecule type" value="Genomic_DNA"/>
</dbReference>
<keyword evidence="5" id="KW-0067">ATP-binding</keyword>
<gene>
    <name evidence="9" type="ORF">GGQ67_001593</name>
</gene>
<dbReference type="Proteomes" id="UP000582090">
    <property type="component" value="Unassembled WGS sequence"/>
</dbReference>
<organism evidence="9 10">
    <name type="scientific">Rhizobium metallidurans</name>
    <dbReference type="NCBI Taxonomy" id="1265931"/>
    <lineage>
        <taxon>Bacteria</taxon>
        <taxon>Pseudomonadati</taxon>
        <taxon>Pseudomonadota</taxon>
        <taxon>Alphaproteobacteria</taxon>
        <taxon>Hyphomicrobiales</taxon>
        <taxon>Rhizobiaceae</taxon>
        <taxon>Rhizobium/Agrobacterium group</taxon>
        <taxon>Rhizobium</taxon>
    </lineage>
</organism>
<evidence type="ECO:0000259" key="6">
    <source>
        <dbReference type="Pfam" id="PF13086"/>
    </source>
</evidence>